<accession>A0A3B3T115</accession>
<feature type="region of interest" description="Disordered" evidence="1">
    <location>
        <begin position="773"/>
        <end position="792"/>
    </location>
</feature>
<feature type="region of interest" description="Disordered" evidence="1">
    <location>
        <begin position="168"/>
        <end position="474"/>
    </location>
</feature>
<feature type="compositionally biased region" description="Basic and acidic residues" evidence="1">
    <location>
        <begin position="462"/>
        <end position="474"/>
    </location>
</feature>
<feature type="compositionally biased region" description="Polar residues" evidence="1">
    <location>
        <begin position="614"/>
        <end position="629"/>
    </location>
</feature>
<feature type="compositionally biased region" description="Polar residues" evidence="1">
    <location>
        <begin position="185"/>
        <end position="195"/>
    </location>
</feature>
<protein>
    <submittedName>
        <fullName evidence="2">Si:ch211-153l6.6</fullName>
    </submittedName>
</protein>
<reference evidence="2" key="2">
    <citation type="submission" date="2025-09" db="UniProtKB">
        <authorList>
            <consortium name="Ensembl"/>
        </authorList>
    </citation>
    <scope>IDENTIFICATION</scope>
</reference>
<evidence type="ECO:0000313" key="3">
    <source>
        <dbReference type="Proteomes" id="UP000261540"/>
    </source>
</evidence>
<keyword evidence="3" id="KW-1185">Reference proteome</keyword>
<organism evidence="2 3">
    <name type="scientific">Paramormyrops kingsleyae</name>
    <dbReference type="NCBI Taxonomy" id="1676925"/>
    <lineage>
        <taxon>Eukaryota</taxon>
        <taxon>Metazoa</taxon>
        <taxon>Chordata</taxon>
        <taxon>Craniata</taxon>
        <taxon>Vertebrata</taxon>
        <taxon>Euteleostomi</taxon>
        <taxon>Actinopterygii</taxon>
        <taxon>Neopterygii</taxon>
        <taxon>Teleostei</taxon>
        <taxon>Osteoglossocephala</taxon>
        <taxon>Osteoglossomorpha</taxon>
        <taxon>Osteoglossiformes</taxon>
        <taxon>Mormyridae</taxon>
        <taxon>Paramormyrops</taxon>
    </lineage>
</organism>
<feature type="compositionally biased region" description="Basic and acidic residues" evidence="1">
    <location>
        <begin position="834"/>
        <end position="851"/>
    </location>
</feature>
<feature type="compositionally biased region" description="Polar residues" evidence="1">
    <location>
        <begin position="644"/>
        <end position="653"/>
    </location>
</feature>
<feature type="region of interest" description="Disordered" evidence="1">
    <location>
        <begin position="119"/>
        <end position="142"/>
    </location>
</feature>
<dbReference type="InterPro" id="IPR042779">
    <property type="entry name" value="MISP/MISP3-like"/>
</dbReference>
<dbReference type="PANTHER" id="PTHR18839:SF0">
    <property type="entry name" value="MITOTIC INTERACTOR AND SUBSTRATE OF PLK1 ISOFORM X1-RELATED"/>
    <property type="match status" value="1"/>
</dbReference>
<proteinExistence type="predicted"/>
<dbReference type="AlphaFoldDB" id="A0A3B3T115"/>
<name>A0A3B3T115_9TELE</name>
<evidence type="ECO:0000256" key="1">
    <source>
        <dbReference type="SAM" id="MobiDB-lite"/>
    </source>
</evidence>
<dbReference type="PANTHER" id="PTHR18839">
    <property type="entry name" value="MITOTIC INTERACTOR AND SUBSTRATE OF PLK1 MISP FAMILY MEMBER"/>
    <property type="match status" value="1"/>
</dbReference>
<feature type="compositionally biased region" description="Low complexity" evidence="1">
    <location>
        <begin position="171"/>
        <end position="184"/>
    </location>
</feature>
<evidence type="ECO:0000313" key="2">
    <source>
        <dbReference type="Ensembl" id="ENSPKIP00000036031.1"/>
    </source>
</evidence>
<sequence length="1073" mass="121048">MHYSRRVAIWLYRLHVGLMEKCGYFSDLEMISFWLLCLKVLRATTGMKRTNGGKLIEGCSHPQNPTAEDQEYFSEAVTIETSHLPSTATVTDNKMDSMETETAENNGLLVEGVQADITQPIKTEESVEPSEVPPGDKDEISVLEDIENGDQESGRDISCHKEALVLKAGQEESNQTETTTSSVSDSPSNTGSVCKSQDPIEHNKRDTPLTTDEKVNSVPTEERHSLIYTEKRDSPTSKEEKDSNIPNGKKDSPIPTEKKDSPISKEEKDSPIPKEEKDSPIPTEKKDSPIPKEEKDSPITNKEKDCNISNEKKESPIPKEEKDSPIPKEEKDSNIANEKKDSPISTEKKDCPIPKEKDSPIPKEEKDSPIPMEEKNCNIPNEEKESHIAKEEKESPIAKEEKECHIAKEEKECHIAKEEKDKPLASEDKGRPIAKEEKESPIAKEEKEKALSTEENNNPISKVERDTPIPKEEMNCSVLKGDAEDNVVLEISQKALDGCEGHGVTQHNATQGEKKEPVLQKCLREDNLSDISNESCQNLDQDDLSDCLQVEIAIVSSDSESDDKWRAIFSSSINKEEENDIYLDNSKDTNAQEHFVEEVASTEYAHTEPEQKNEAQVQDSASISEQPESYSGYDLETQEDPCHFSTQPHGLSKNSEDKEEVAPSLVKHRTYTINSARSGMDKKIPSDYCVIQETKSENVSTEHVDFRFARKQWLKMEEQTKQQALQPTVKQGSCQGGHSLMYTPVRNIEKPKKDIELDSLALRELTFTQFSPCSEDSGLDDSSYRSPYDEPETPIEREIRLAMEREENFRRERGLPTSPSANIRPATVFMGKFNKPEERRKTPDLQEDSCRPLRSPSIKTPPFSVSTSSSLKSPTYHEMTANNVIILEPDPCGPGAKHCSQGPQISPGLKTFNEWPSDTTNVIILETSNLIIRSASEFCLNTTCQDAQESTFLNNPFFKLRSRSTQSLVDREIKIVKQREEELKQQRAHLYPKEKYNTVLVSPNLMESINFDKSELPVRCKSSPSSPLRTARKMDRSIVSCDHKFTDTFSVVRRKSAMAMRWEAGEFANHQQE</sequence>
<reference evidence="2" key="1">
    <citation type="submission" date="2025-08" db="UniProtKB">
        <authorList>
            <consortium name="Ensembl"/>
        </authorList>
    </citation>
    <scope>IDENTIFICATION</scope>
</reference>
<dbReference type="Ensembl" id="ENSPKIT00000016971.1">
    <property type="protein sequence ID" value="ENSPKIP00000036031.1"/>
    <property type="gene ID" value="ENSPKIG00000014750.1"/>
</dbReference>
<dbReference type="GeneTree" id="ENSGT00940000175356"/>
<feature type="region of interest" description="Disordered" evidence="1">
    <location>
        <begin position="834"/>
        <end position="872"/>
    </location>
</feature>
<dbReference type="Proteomes" id="UP000261540">
    <property type="component" value="Unplaced"/>
</dbReference>
<feature type="region of interest" description="Disordered" evidence="1">
    <location>
        <begin position="602"/>
        <end position="657"/>
    </location>
</feature>
<feature type="compositionally biased region" description="Basic and acidic residues" evidence="1">
    <location>
        <begin position="198"/>
        <end position="452"/>
    </location>
</feature>
<feature type="compositionally biased region" description="Low complexity" evidence="1">
    <location>
        <begin position="860"/>
        <end position="872"/>
    </location>
</feature>
<dbReference type="STRING" id="1676925.ENSPKIP00000036031"/>